<dbReference type="Gene3D" id="3.40.50.720">
    <property type="entry name" value="NAD(P)-binding Rossmann-like Domain"/>
    <property type="match status" value="1"/>
</dbReference>
<dbReference type="InterPro" id="IPR002347">
    <property type="entry name" value="SDR_fam"/>
</dbReference>
<dbReference type="AlphaFoldDB" id="A0A6A6ZL31"/>
<dbReference type="SUPFAM" id="SSF51735">
    <property type="entry name" value="NAD(P)-binding Rossmann-fold domains"/>
    <property type="match status" value="1"/>
</dbReference>
<evidence type="ECO:0000256" key="3">
    <source>
        <dbReference type="ARBA" id="ARBA00023002"/>
    </source>
</evidence>
<dbReference type="GO" id="GO:0016020">
    <property type="term" value="C:membrane"/>
    <property type="evidence" value="ECO:0007669"/>
    <property type="project" value="TreeGrafter"/>
</dbReference>
<reference evidence="5" key="1">
    <citation type="journal article" date="2020" name="Stud. Mycol.">
        <title>101 Dothideomycetes genomes: a test case for predicting lifestyles and emergence of pathogens.</title>
        <authorList>
            <person name="Haridas S."/>
            <person name="Albert R."/>
            <person name="Binder M."/>
            <person name="Bloem J."/>
            <person name="Labutti K."/>
            <person name="Salamov A."/>
            <person name="Andreopoulos B."/>
            <person name="Baker S."/>
            <person name="Barry K."/>
            <person name="Bills G."/>
            <person name="Bluhm B."/>
            <person name="Cannon C."/>
            <person name="Castanera R."/>
            <person name="Culley D."/>
            <person name="Daum C."/>
            <person name="Ezra D."/>
            <person name="Gonzalez J."/>
            <person name="Henrissat B."/>
            <person name="Kuo A."/>
            <person name="Liang C."/>
            <person name="Lipzen A."/>
            <person name="Lutzoni F."/>
            <person name="Magnuson J."/>
            <person name="Mondo S."/>
            <person name="Nolan M."/>
            <person name="Ohm R."/>
            <person name="Pangilinan J."/>
            <person name="Park H.-J."/>
            <person name="Ramirez L."/>
            <person name="Alfaro M."/>
            <person name="Sun H."/>
            <person name="Tritt A."/>
            <person name="Yoshinaga Y."/>
            <person name="Zwiers L.-H."/>
            <person name="Turgeon B."/>
            <person name="Goodwin S."/>
            <person name="Spatafora J."/>
            <person name="Crous P."/>
            <person name="Grigoriev I."/>
        </authorList>
    </citation>
    <scope>NUCLEOTIDE SEQUENCE</scope>
    <source>
        <strain evidence="5">CBS 113818</strain>
    </source>
</reference>
<dbReference type="PRINTS" id="PR00081">
    <property type="entry name" value="GDHRDH"/>
</dbReference>
<dbReference type="EMBL" id="MU006236">
    <property type="protein sequence ID" value="KAF2821780.1"/>
    <property type="molecule type" value="Genomic_DNA"/>
</dbReference>
<dbReference type="Proteomes" id="UP000799424">
    <property type="component" value="Unassembled WGS sequence"/>
</dbReference>
<dbReference type="InterPro" id="IPR036291">
    <property type="entry name" value="NAD(P)-bd_dom_sf"/>
</dbReference>
<proteinExistence type="inferred from homology"/>
<organism evidence="5 6">
    <name type="scientific">Ophiobolus disseminans</name>
    <dbReference type="NCBI Taxonomy" id="1469910"/>
    <lineage>
        <taxon>Eukaryota</taxon>
        <taxon>Fungi</taxon>
        <taxon>Dikarya</taxon>
        <taxon>Ascomycota</taxon>
        <taxon>Pezizomycotina</taxon>
        <taxon>Dothideomycetes</taxon>
        <taxon>Pleosporomycetidae</taxon>
        <taxon>Pleosporales</taxon>
        <taxon>Pleosporineae</taxon>
        <taxon>Phaeosphaeriaceae</taxon>
        <taxon>Ophiobolus</taxon>
    </lineage>
</organism>
<evidence type="ECO:0000256" key="1">
    <source>
        <dbReference type="ARBA" id="ARBA00006484"/>
    </source>
</evidence>
<dbReference type="PANTHER" id="PTHR43490">
    <property type="entry name" value="(+)-NEOMENTHOL DEHYDROGENASE"/>
    <property type="match status" value="1"/>
</dbReference>
<accession>A0A6A6ZL31</accession>
<dbReference type="PANTHER" id="PTHR43490:SF99">
    <property type="entry name" value="SHORT-CHAIN DEHYDROGENASE_REDUCTASE"/>
    <property type="match status" value="1"/>
</dbReference>
<sequence>MPSTTKQVALITGANRGIGFELSRTLARDHGFYVILGSRSSEAGVAAAAELQNENLSVSSVTLDILDDASICAAVETISRDHGHIDLLVNNAGVMLPLALSDDPSTKRSAFAESFASNVTSAALVTDAFIPLLSASPLPRIVFVSSVLGSITHRLNPNYVWDHFEYIPYRASKAALNMLAAQYARRYAEKGWKVNAVCPGYTKTRMTGWNGEKEVEDAMTRLGRMCTLGVEGETGTFSDAGGEVPW</sequence>
<dbReference type="OrthoDB" id="191139at2759"/>
<dbReference type="GO" id="GO:0016491">
    <property type="term" value="F:oxidoreductase activity"/>
    <property type="evidence" value="ECO:0007669"/>
    <property type="project" value="UniProtKB-KW"/>
</dbReference>
<keyword evidence="3" id="KW-0560">Oxidoreductase</keyword>
<gene>
    <name evidence="5" type="ORF">CC86DRAFT_100565</name>
</gene>
<evidence type="ECO:0000256" key="4">
    <source>
        <dbReference type="RuleBase" id="RU000363"/>
    </source>
</evidence>
<evidence type="ECO:0000313" key="6">
    <source>
        <dbReference type="Proteomes" id="UP000799424"/>
    </source>
</evidence>
<dbReference type="PRINTS" id="PR00080">
    <property type="entry name" value="SDRFAMILY"/>
</dbReference>
<dbReference type="Pfam" id="PF00106">
    <property type="entry name" value="adh_short"/>
    <property type="match status" value="1"/>
</dbReference>
<name>A0A6A6ZL31_9PLEO</name>
<comment type="similarity">
    <text evidence="1 4">Belongs to the short-chain dehydrogenases/reductases (SDR) family.</text>
</comment>
<evidence type="ECO:0000256" key="2">
    <source>
        <dbReference type="ARBA" id="ARBA00022857"/>
    </source>
</evidence>
<evidence type="ECO:0000313" key="5">
    <source>
        <dbReference type="EMBL" id="KAF2821780.1"/>
    </source>
</evidence>
<keyword evidence="2" id="KW-0521">NADP</keyword>
<keyword evidence="6" id="KW-1185">Reference proteome</keyword>
<protein>
    <submittedName>
        <fullName evidence="5">NAD(P)-binding protein</fullName>
    </submittedName>
</protein>